<keyword evidence="4" id="KW-1185">Reference proteome</keyword>
<keyword evidence="1" id="KW-0732">Signal</keyword>
<dbReference type="PROSITE" id="PS50240">
    <property type="entry name" value="TRYPSIN_DOM"/>
    <property type="match status" value="1"/>
</dbReference>
<accession>A0ABT7ABS2</accession>
<dbReference type="EMBL" id="JASJEV010000001">
    <property type="protein sequence ID" value="MDJ1156811.1"/>
    <property type="molecule type" value="Genomic_DNA"/>
</dbReference>
<evidence type="ECO:0000259" key="2">
    <source>
        <dbReference type="PROSITE" id="PS50240"/>
    </source>
</evidence>
<dbReference type="PRINTS" id="PR00722">
    <property type="entry name" value="CHYMOTRYPSIN"/>
</dbReference>
<comment type="caution">
    <text evidence="3">The sequence shown here is derived from an EMBL/GenBank/DDBJ whole genome shotgun (WGS) entry which is preliminary data.</text>
</comment>
<dbReference type="RefSeq" id="WP_283738809.1">
    <property type="nucleotide sequence ID" value="NZ_JASJEV010000001.1"/>
</dbReference>
<dbReference type="Gene3D" id="2.40.10.10">
    <property type="entry name" value="Trypsin-like serine proteases"/>
    <property type="match status" value="2"/>
</dbReference>
<dbReference type="SUPFAM" id="SSF50494">
    <property type="entry name" value="Trypsin-like serine proteases"/>
    <property type="match status" value="1"/>
</dbReference>
<dbReference type="PROSITE" id="PS00134">
    <property type="entry name" value="TRYPSIN_HIS"/>
    <property type="match status" value="1"/>
</dbReference>
<dbReference type="PANTHER" id="PTHR15462">
    <property type="entry name" value="SERINE PROTEASE"/>
    <property type="match status" value="1"/>
</dbReference>
<proteinExistence type="predicted"/>
<dbReference type="InterPro" id="IPR018114">
    <property type="entry name" value="TRYPSIN_HIS"/>
</dbReference>
<protein>
    <submittedName>
        <fullName evidence="3">Trypsin-like peptidase domain-containing protein</fullName>
    </submittedName>
</protein>
<dbReference type="Pfam" id="PF00089">
    <property type="entry name" value="Trypsin"/>
    <property type="match status" value="1"/>
</dbReference>
<sequence>MLAEWMEDGQDLAVIGPIDSRVQEIRTRQFPWNTLVHLCRDFGSGQCSGCSGILIGPRRVLTAAHCLWSIGRAAAPRRIFVIPGRRDRATMPFGSIEAREYWVPRGFLTGPERTAWDWGLIVLRRPVPSEIGRFVPMKPLSAAALSRLREAGRVTVAGYPSDRPVGTLWRHAERLVRFDDHRLFHTVDTCPGHSGSPIMARIDGQPAVIGVHTAGVLDPEGLSHGCKRGTVLAPAGSVNSGVRLRPATIEALSDPSRPRPGPALMVRLP</sequence>
<gene>
    <name evidence="3" type="ORF">QNA08_00945</name>
</gene>
<dbReference type="InterPro" id="IPR001254">
    <property type="entry name" value="Trypsin_dom"/>
</dbReference>
<dbReference type="InterPro" id="IPR043504">
    <property type="entry name" value="Peptidase_S1_PA_chymotrypsin"/>
</dbReference>
<organism evidence="3 4">
    <name type="scientific">Chelatococcus albus</name>
    <dbReference type="NCBI Taxonomy" id="3047466"/>
    <lineage>
        <taxon>Bacteria</taxon>
        <taxon>Pseudomonadati</taxon>
        <taxon>Pseudomonadota</taxon>
        <taxon>Alphaproteobacteria</taxon>
        <taxon>Hyphomicrobiales</taxon>
        <taxon>Chelatococcaceae</taxon>
        <taxon>Chelatococcus</taxon>
    </lineage>
</organism>
<evidence type="ECO:0000256" key="1">
    <source>
        <dbReference type="ARBA" id="ARBA00022729"/>
    </source>
</evidence>
<dbReference type="Proteomes" id="UP001321492">
    <property type="component" value="Unassembled WGS sequence"/>
</dbReference>
<name>A0ABT7ABS2_9HYPH</name>
<evidence type="ECO:0000313" key="3">
    <source>
        <dbReference type="EMBL" id="MDJ1156811.1"/>
    </source>
</evidence>
<evidence type="ECO:0000313" key="4">
    <source>
        <dbReference type="Proteomes" id="UP001321492"/>
    </source>
</evidence>
<dbReference type="InterPro" id="IPR009003">
    <property type="entry name" value="Peptidase_S1_PA"/>
</dbReference>
<dbReference type="PANTHER" id="PTHR15462:SF8">
    <property type="entry name" value="SERINE PROTEASE"/>
    <property type="match status" value="1"/>
</dbReference>
<dbReference type="InterPro" id="IPR001314">
    <property type="entry name" value="Peptidase_S1A"/>
</dbReference>
<reference evidence="3 4" key="1">
    <citation type="submission" date="2023-05" db="EMBL/GenBank/DDBJ databases">
        <title>Chelatococcus sp. nov., a moderately thermophilic bacterium isolated from hot spring microbial mat.</title>
        <authorList>
            <person name="Hu C.-J."/>
            <person name="Li W.-J."/>
        </authorList>
    </citation>
    <scope>NUCLEOTIDE SEQUENCE [LARGE SCALE GENOMIC DNA]</scope>
    <source>
        <strain evidence="3 4">SYSU G07232</strain>
    </source>
</reference>
<feature type="domain" description="Peptidase S1" evidence="2">
    <location>
        <begin position="14"/>
        <end position="228"/>
    </location>
</feature>
<dbReference type="InterPro" id="IPR050966">
    <property type="entry name" value="Glutamyl_endopeptidase"/>
</dbReference>